<organism evidence="2 3">
    <name type="scientific">Noviherbaspirillum album</name>
    <dbReference type="NCBI Taxonomy" id="3080276"/>
    <lineage>
        <taxon>Bacteria</taxon>
        <taxon>Pseudomonadati</taxon>
        <taxon>Pseudomonadota</taxon>
        <taxon>Betaproteobacteria</taxon>
        <taxon>Burkholderiales</taxon>
        <taxon>Oxalobacteraceae</taxon>
        <taxon>Noviherbaspirillum</taxon>
    </lineage>
</organism>
<dbReference type="Proteomes" id="UP001352263">
    <property type="component" value="Unassembled WGS sequence"/>
</dbReference>
<keyword evidence="3" id="KW-1185">Reference proteome</keyword>
<gene>
    <name evidence="2" type="ORF">RY831_13330</name>
</gene>
<reference evidence="2 3" key="1">
    <citation type="submission" date="2023-10" db="EMBL/GenBank/DDBJ databases">
        <title>Noviherbaspirillum sp. CPCC 100848 genome assembly.</title>
        <authorList>
            <person name="Li X.Y."/>
            <person name="Fang X.M."/>
        </authorList>
    </citation>
    <scope>NUCLEOTIDE SEQUENCE [LARGE SCALE GENOMIC DNA]</scope>
    <source>
        <strain evidence="2 3">CPCC 100848</strain>
    </source>
</reference>
<sequence>MGPYQLVPNYILQRESGGRLEWLRELWSGNNKKEWFALYAADGKVDDELFCNKVKQGAFRLHPKGPLGISEGCITIDSSTDFMRISHMLKHSVLEKVPNSEILAFGKVTVVS</sequence>
<evidence type="ECO:0000259" key="1">
    <source>
        <dbReference type="Pfam" id="PF10908"/>
    </source>
</evidence>
<feature type="domain" description="Tlde1" evidence="1">
    <location>
        <begin position="10"/>
        <end position="99"/>
    </location>
</feature>
<evidence type="ECO:0000313" key="3">
    <source>
        <dbReference type="Proteomes" id="UP001352263"/>
    </source>
</evidence>
<dbReference type="EMBL" id="JAWIIV010000010">
    <property type="protein sequence ID" value="MEC4720140.1"/>
    <property type="molecule type" value="Genomic_DNA"/>
</dbReference>
<dbReference type="Pfam" id="PF10908">
    <property type="entry name" value="Tlde1_dom"/>
    <property type="match status" value="1"/>
</dbReference>
<evidence type="ECO:0000313" key="2">
    <source>
        <dbReference type="EMBL" id="MEC4720140.1"/>
    </source>
</evidence>
<name>A0ABU6J906_9BURK</name>
<proteinExistence type="predicted"/>
<dbReference type="RefSeq" id="WP_326506856.1">
    <property type="nucleotide sequence ID" value="NZ_JAWIIV010000010.1"/>
</dbReference>
<comment type="caution">
    <text evidence="2">The sequence shown here is derived from an EMBL/GenBank/DDBJ whole genome shotgun (WGS) entry which is preliminary data.</text>
</comment>
<accession>A0ABU6J906</accession>
<protein>
    <submittedName>
        <fullName evidence="2">DUF2778 domain-containing protein</fullName>
    </submittedName>
</protein>
<dbReference type="InterPro" id="IPR021225">
    <property type="entry name" value="Tlde1_dom"/>
</dbReference>